<dbReference type="RefSeq" id="WP_133328071.1">
    <property type="nucleotide sequence ID" value="NZ_SMYL01000004.1"/>
</dbReference>
<accession>A0A4R5W2G4</accession>
<evidence type="ECO:0000256" key="11">
    <source>
        <dbReference type="ARBA" id="ARBA00023136"/>
    </source>
</evidence>
<evidence type="ECO:0000256" key="16">
    <source>
        <dbReference type="SAM" id="SignalP"/>
    </source>
</evidence>
<dbReference type="AlphaFoldDB" id="A0A4R5W2G4"/>
<organism evidence="19 20">
    <name type="scientific">Sapientia aquatica</name>
    <dbReference type="NCBI Taxonomy" id="1549640"/>
    <lineage>
        <taxon>Bacteria</taxon>
        <taxon>Pseudomonadati</taxon>
        <taxon>Pseudomonadota</taxon>
        <taxon>Betaproteobacteria</taxon>
        <taxon>Burkholderiales</taxon>
        <taxon>Oxalobacteraceae</taxon>
        <taxon>Sapientia</taxon>
    </lineage>
</organism>
<keyword evidence="13 14" id="KW-0998">Cell outer membrane</keyword>
<evidence type="ECO:0000256" key="14">
    <source>
        <dbReference type="PROSITE-ProRule" id="PRU01360"/>
    </source>
</evidence>
<dbReference type="GO" id="GO:0009279">
    <property type="term" value="C:cell outer membrane"/>
    <property type="evidence" value="ECO:0007669"/>
    <property type="project" value="UniProtKB-SubCell"/>
</dbReference>
<keyword evidence="7 16" id="KW-0732">Signal</keyword>
<feature type="domain" description="TonB-dependent receptor plug" evidence="18">
    <location>
        <begin position="52"/>
        <end position="162"/>
    </location>
</feature>
<comment type="caution">
    <text evidence="19">The sequence shown here is derived from an EMBL/GenBank/DDBJ whole genome shotgun (WGS) entry which is preliminary data.</text>
</comment>
<evidence type="ECO:0000256" key="4">
    <source>
        <dbReference type="ARBA" id="ARBA00022452"/>
    </source>
</evidence>
<dbReference type="Proteomes" id="UP000294829">
    <property type="component" value="Unassembled WGS sequence"/>
</dbReference>
<dbReference type="Gene3D" id="2.40.170.20">
    <property type="entry name" value="TonB-dependent receptor, beta-barrel domain"/>
    <property type="match status" value="1"/>
</dbReference>
<dbReference type="PANTHER" id="PTHR32552">
    <property type="entry name" value="FERRICHROME IRON RECEPTOR-RELATED"/>
    <property type="match status" value="1"/>
</dbReference>
<keyword evidence="6 14" id="KW-0812">Transmembrane</keyword>
<evidence type="ECO:0000256" key="2">
    <source>
        <dbReference type="ARBA" id="ARBA00009810"/>
    </source>
</evidence>
<dbReference type="EMBL" id="SMYL01000004">
    <property type="protein sequence ID" value="TDK65957.1"/>
    <property type="molecule type" value="Genomic_DNA"/>
</dbReference>
<comment type="similarity">
    <text evidence="2 14 15">Belongs to the TonB-dependent receptor family.</text>
</comment>
<comment type="subcellular location">
    <subcellularLocation>
        <location evidence="1 14">Cell outer membrane</location>
        <topology evidence="1 14">Multi-pass membrane protein</topology>
    </subcellularLocation>
</comment>
<evidence type="ECO:0000256" key="10">
    <source>
        <dbReference type="ARBA" id="ARBA00023077"/>
    </source>
</evidence>
<evidence type="ECO:0000313" key="20">
    <source>
        <dbReference type="Proteomes" id="UP000294829"/>
    </source>
</evidence>
<evidence type="ECO:0000256" key="15">
    <source>
        <dbReference type="RuleBase" id="RU003357"/>
    </source>
</evidence>
<keyword evidence="10 15" id="KW-0798">TonB box</keyword>
<dbReference type="Pfam" id="PF00593">
    <property type="entry name" value="TonB_dep_Rec_b-barrel"/>
    <property type="match status" value="1"/>
</dbReference>
<keyword evidence="12 19" id="KW-0675">Receptor</keyword>
<evidence type="ECO:0000313" key="19">
    <source>
        <dbReference type="EMBL" id="TDK65957.1"/>
    </source>
</evidence>
<sequence>MVNQYRLKTLCFCVLQALAGYAFSAPVADANSDANTAVDAPAVVTVFGEGQTRQVQNITQEDLAKALPGTSPLKTLEKLPGVSFTSADPFGSYEWSTRFSVRGFNQNQMGFTLDGIPLGDMSYGNNNGLHISRAISSENIGRVTLSQGAGAVGTASTSNLGGTVQFFSSDPSNKMELTGAQTFGSDSTYRTFARYDTGLLDSGTKAYISVTRQRAEKWKGDGPQDQDMVNAKLVHNFGDNKLSVFFDYSNRDETDYQDMSLDMTRRLGWNWDNYAPDWQRAVNAAKGIFTGGVNSLDDAYYLGRGLRKDYLGGVSLDNKLTESTDLKTTYYHHSDKGQGHWYTPYTPSSATVPISIRTTEYSIGRDGVTSDLTWYAGQNTVNGGIWAERSLHTLTRNYYAITGPDNSDFFLSNPMATAFQQDFTTTTTQFYLQDTVSMLNNSLTANFGFKSPRVTIDATDIVGTRAAGTLTASKNFLPQLGLSYAVNKQDELFASVAENMRAFQPGVSGPFSQSQTAFNLSKGSIKPETSTTFDLGYRFNRGTLSGSLTVYHADFKDRLISVATCAGIVGCPSTFVNVGSVGTNGLEAAAVWKISPQVSWFNSFTYNDSKYKDNYSDSGVIVPVSGKQVVDSPKKMFTTELSYEQAGWFGRVESKFTDKRFYTYTNDGQVPSFVVTNLSGGYKQASLVGLHDVTIQLNVDNVLGKKYYSTIGSNGFPETDPNGTNQTILSGAPRQLFLTFSGKL</sequence>
<dbReference type="InterPro" id="IPR037066">
    <property type="entry name" value="Plug_dom_sf"/>
</dbReference>
<evidence type="ECO:0000256" key="1">
    <source>
        <dbReference type="ARBA" id="ARBA00004571"/>
    </source>
</evidence>
<evidence type="ECO:0000256" key="5">
    <source>
        <dbReference type="ARBA" id="ARBA00022496"/>
    </source>
</evidence>
<dbReference type="PANTHER" id="PTHR32552:SF89">
    <property type="entry name" value="CATECHOLATE SIDEROPHORE RECEPTOR FIU"/>
    <property type="match status" value="1"/>
</dbReference>
<dbReference type="InterPro" id="IPR012910">
    <property type="entry name" value="Plug_dom"/>
</dbReference>
<dbReference type="PROSITE" id="PS52016">
    <property type="entry name" value="TONB_DEPENDENT_REC_3"/>
    <property type="match status" value="1"/>
</dbReference>
<keyword evidence="5" id="KW-0410">Iron transport</keyword>
<keyword evidence="4 14" id="KW-1134">Transmembrane beta strand</keyword>
<protein>
    <submittedName>
        <fullName evidence="19">TonB-dependent receptor</fullName>
    </submittedName>
</protein>
<dbReference type="GO" id="GO:0015344">
    <property type="term" value="F:siderophore uptake transmembrane transporter activity"/>
    <property type="evidence" value="ECO:0007669"/>
    <property type="project" value="TreeGrafter"/>
</dbReference>
<evidence type="ECO:0000256" key="6">
    <source>
        <dbReference type="ARBA" id="ARBA00022692"/>
    </source>
</evidence>
<gene>
    <name evidence="19" type="ORF">E2I14_10200</name>
</gene>
<name>A0A4R5W2G4_9BURK</name>
<keyword evidence="9" id="KW-0406">Ion transport</keyword>
<keyword evidence="8" id="KW-0408">Iron</keyword>
<feature type="chain" id="PRO_5020798466" evidence="16">
    <location>
        <begin position="25"/>
        <end position="744"/>
    </location>
</feature>
<evidence type="ECO:0000259" key="18">
    <source>
        <dbReference type="Pfam" id="PF07715"/>
    </source>
</evidence>
<evidence type="ECO:0000259" key="17">
    <source>
        <dbReference type="Pfam" id="PF00593"/>
    </source>
</evidence>
<evidence type="ECO:0000256" key="8">
    <source>
        <dbReference type="ARBA" id="ARBA00023004"/>
    </source>
</evidence>
<reference evidence="19 20" key="1">
    <citation type="submission" date="2019-03" db="EMBL/GenBank/DDBJ databases">
        <title>Sapientia aquatica gen. nov., sp. nov., isolated from a crater lake.</title>
        <authorList>
            <person name="Felfoldi T."/>
            <person name="Szabo A."/>
            <person name="Toth E."/>
            <person name="Schumann P."/>
            <person name="Keki Z."/>
            <person name="Marialigeti K."/>
            <person name="Mathe I."/>
        </authorList>
    </citation>
    <scope>NUCLEOTIDE SEQUENCE [LARGE SCALE GENOMIC DNA]</scope>
    <source>
        <strain evidence="19 20">SA-152</strain>
    </source>
</reference>
<evidence type="ECO:0000256" key="12">
    <source>
        <dbReference type="ARBA" id="ARBA00023170"/>
    </source>
</evidence>
<dbReference type="InterPro" id="IPR039426">
    <property type="entry name" value="TonB-dep_rcpt-like"/>
</dbReference>
<keyword evidence="20" id="KW-1185">Reference proteome</keyword>
<dbReference type="OrthoDB" id="15609at2"/>
<keyword evidence="11 14" id="KW-0472">Membrane</keyword>
<evidence type="ECO:0000256" key="7">
    <source>
        <dbReference type="ARBA" id="ARBA00022729"/>
    </source>
</evidence>
<evidence type="ECO:0000256" key="13">
    <source>
        <dbReference type="ARBA" id="ARBA00023237"/>
    </source>
</evidence>
<dbReference type="SUPFAM" id="SSF56935">
    <property type="entry name" value="Porins"/>
    <property type="match status" value="1"/>
</dbReference>
<dbReference type="Pfam" id="PF07715">
    <property type="entry name" value="Plug"/>
    <property type="match status" value="1"/>
</dbReference>
<dbReference type="InterPro" id="IPR000531">
    <property type="entry name" value="Beta-barrel_TonB"/>
</dbReference>
<feature type="signal peptide" evidence="16">
    <location>
        <begin position="1"/>
        <end position="24"/>
    </location>
</feature>
<dbReference type="InterPro" id="IPR036942">
    <property type="entry name" value="Beta-barrel_TonB_sf"/>
</dbReference>
<keyword evidence="3 14" id="KW-0813">Transport</keyword>
<evidence type="ECO:0000256" key="3">
    <source>
        <dbReference type="ARBA" id="ARBA00022448"/>
    </source>
</evidence>
<evidence type="ECO:0000256" key="9">
    <source>
        <dbReference type="ARBA" id="ARBA00023065"/>
    </source>
</evidence>
<dbReference type="Gene3D" id="2.170.130.10">
    <property type="entry name" value="TonB-dependent receptor, plug domain"/>
    <property type="match status" value="1"/>
</dbReference>
<proteinExistence type="inferred from homology"/>
<feature type="domain" description="TonB-dependent receptor-like beta-barrel" evidence="17">
    <location>
        <begin position="257"/>
        <end position="702"/>
    </location>
</feature>